<dbReference type="AlphaFoldDB" id="A0AAD6YBI1"/>
<evidence type="ECO:0000313" key="2">
    <source>
        <dbReference type="EMBL" id="KAJ7200808.1"/>
    </source>
</evidence>
<keyword evidence="1" id="KW-0732">Signal</keyword>
<keyword evidence="3" id="KW-1185">Reference proteome</keyword>
<protein>
    <submittedName>
        <fullName evidence="2">Uncharacterized protein</fullName>
    </submittedName>
</protein>
<name>A0AAD6YBI1_9AGAR</name>
<evidence type="ECO:0000313" key="3">
    <source>
        <dbReference type="Proteomes" id="UP001219525"/>
    </source>
</evidence>
<feature type="chain" id="PRO_5042045361" evidence="1">
    <location>
        <begin position="23"/>
        <end position="195"/>
    </location>
</feature>
<reference evidence="2" key="1">
    <citation type="submission" date="2023-03" db="EMBL/GenBank/DDBJ databases">
        <title>Massive genome expansion in bonnet fungi (Mycena s.s.) driven by repeated elements and novel gene families across ecological guilds.</title>
        <authorList>
            <consortium name="Lawrence Berkeley National Laboratory"/>
            <person name="Harder C.B."/>
            <person name="Miyauchi S."/>
            <person name="Viragh M."/>
            <person name="Kuo A."/>
            <person name="Thoen E."/>
            <person name="Andreopoulos B."/>
            <person name="Lu D."/>
            <person name="Skrede I."/>
            <person name="Drula E."/>
            <person name="Henrissat B."/>
            <person name="Morin E."/>
            <person name="Kohler A."/>
            <person name="Barry K."/>
            <person name="LaButti K."/>
            <person name="Morin E."/>
            <person name="Salamov A."/>
            <person name="Lipzen A."/>
            <person name="Mereny Z."/>
            <person name="Hegedus B."/>
            <person name="Baldrian P."/>
            <person name="Stursova M."/>
            <person name="Weitz H."/>
            <person name="Taylor A."/>
            <person name="Grigoriev I.V."/>
            <person name="Nagy L.G."/>
            <person name="Martin F."/>
            <person name="Kauserud H."/>
        </authorList>
    </citation>
    <scope>NUCLEOTIDE SEQUENCE</scope>
    <source>
        <strain evidence="2">9144</strain>
    </source>
</reference>
<gene>
    <name evidence="2" type="ORF">GGX14DRAFT_400412</name>
</gene>
<feature type="signal peptide" evidence="1">
    <location>
        <begin position="1"/>
        <end position="22"/>
    </location>
</feature>
<accession>A0AAD6YBI1</accession>
<dbReference type="EMBL" id="JARJCW010000061">
    <property type="protein sequence ID" value="KAJ7200808.1"/>
    <property type="molecule type" value="Genomic_DNA"/>
</dbReference>
<evidence type="ECO:0000256" key="1">
    <source>
        <dbReference type="SAM" id="SignalP"/>
    </source>
</evidence>
<proteinExistence type="predicted"/>
<comment type="caution">
    <text evidence="2">The sequence shown here is derived from an EMBL/GenBank/DDBJ whole genome shotgun (WGS) entry which is preliminary data.</text>
</comment>
<dbReference type="Proteomes" id="UP001219525">
    <property type="component" value="Unassembled WGS sequence"/>
</dbReference>
<sequence length="195" mass="21358">MPCDMSRLYLFYLDISWVLTSSLSEIQQLCKDTEDDSKMIDSRIDQTCDCSYRVYTQKQPHVYIFTSGYPLDATIPQPAQKAALPEPAAVGAPGGAWSDTIFVATQRRAIPRAARAMIDVDHPVRSNQVRVEVPMAMRQSCTSTLSARIAQSADSTCTDGVCGLIRKSPSKRAGRTTDSGGSPNIIQHCAAVQRK</sequence>
<organism evidence="2 3">
    <name type="scientific">Mycena pura</name>
    <dbReference type="NCBI Taxonomy" id="153505"/>
    <lineage>
        <taxon>Eukaryota</taxon>
        <taxon>Fungi</taxon>
        <taxon>Dikarya</taxon>
        <taxon>Basidiomycota</taxon>
        <taxon>Agaricomycotina</taxon>
        <taxon>Agaricomycetes</taxon>
        <taxon>Agaricomycetidae</taxon>
        <taxon>Agaricales</taxon>
        <taxon>Marasmiineae</taxon>
        <taxon>Mycenaceae</taxon>
        <taxon>Mycena</taxon>
    </lineage>
</organism>